<dbReference type="CDD" id="cd00082">
    <property type="entry name" value="HisKA"/>
    <property type="match status" value="1"/>
</dbReference>
<evidence type="ECO:0000256" key="4">
    <source>
        <dbReference type="ARBA" id="ARBA00022679"/>
    </source>
</evidence>
<name>A0ABW0LNV0_9BACI</name>
<dbReference type="NCBIfam" id="TIGR00229">
    <property type="entry name" value="sensory_box"/>
    <property type="match status" value="1"/>
</dbReference>
<evidence type="ECO:0000256" key="2">
    <source>
        <dbReference type="ARBA" id="ARBA00012438"/>
    </source>
</evidence>
<dbReference type="InterPro" id="IPR004358">
    <property type="entry name" value="Sig_transdc_His_kin-like_C"/>
</dbReference>
<evidence type="ECO:0000313" key="13">
    <source>
        <dbReference type="Proteomes" id="UP001596147"/>
    </source>
</evidence>
<dbReference type="InterPro" id="IPR000700">
    <property type="entry name" value="PAS-assoc_C"/>
</dbReference>
<comment type="caution">
    <text evidence="12">The sequence shown here is derived from an EMBL/GenBank/DDBJ whole genome shotgun (WGS) entry which is preliminary data.</text>
</comment>
<dbReference type="Gene3D" id="3.30.565.10">
    <property type="entry name" value="Histidine kinase-like ATPase, C-terminal domain"/>
    <property type="match status" value="1"/>
</dbReference>
<comment type="catalytic activity">
    <reaction evidence="1">
        <text>ATP + protein L-histidine = ADP + protein N-phospho-L-histidine.</text>
        <dbReference type="EC" id="2.7.13.3"/>
    </reaction>
</comment>
<dbReference type="InterPro" id="IPR036890">
    <property type="entry name" value="HATPase_C_sf"/>
</dbReference>
<dbReference type="SMART" id="SM00388">
    <property type="entry name" value="HisKA"/>
    <property type="match status" value="1"/>
</dbReference>
<dbReference type="EC" id="2.7.13.3" evidence="2"/>
<dbReference type="PROSITE" id="PS50109">
    <property type="entry name" value="HIS_KIN"/>
    <property type="match status" value="1"/>
</dbReference>
<evidence type="ECO:0000256" key="8">
    <source>
        <dbReference type="ARBA" id="ARBA00023012"/>
    </source>
</evidence>
<evidence type="ECO:0000313" key="12">
    <source>
        <dbReference type="EMBL" id="MFC5466507.1"/>
    </source>
</evidence>
<dbReference type="CDD" id="cd00130">
    <property type="entry name" value="PAS"/>
    <property type="match status" value="1"/>
</dbReference>
<dbReference type="EMBL" id="JBHSMC010000027">
    <property type="protein sequence ID" value="MFC5466507.1"/>
    <property type="molecule type" value="Genomic_DNA"/>
</dbReference>
<evidence type="ECO:0000259" key="10">
    <source>
        <dbReference type="PROSITE" id="PS50112"/>
    </source>
</evidence>
<dbReference type="InterPro" id="IPR036097">
    <property type="entry name" value="HisK_dim/P_sf"/>
</dbReference>
<accession>A0ABW0LNV0</accession>
<protein>
    <recommendedName>
        <fullName evidence="2">histidine kinase</fullName>
        <ecNumber evidence="2">2.7.13.3</ecNumber>
    </recommendedName>
</protein>
<keyword evidence="4" id="KW-0808">Transferase</keyword>
<dbReference type="PANTHER" id="PTHR43065:SF34">
    <property type="entry name" value="SPORULATION KINASE A"/>
    <property type="match status" value="1"/>
</dbReference>
<organism evidence="12 13">
    <name type="scientific">Lederbergia graminis</name>
    <dbReference type="NCBI Taxonomy" id="735518"/>
    <lineage>
        <taxon>Bacteria</taxon>
        <taxon>Bacillati</taxon>
        <taxon>Bacillota</taxon>
        <taxon>Bacilli</taxon>
        <taxon>Bacillales</taxon>
        <taxon>Bacillaceae</taxon>
        <taxon>Lederbergia</taxon>
    </lineage>
</organism>
<keyword evidence="3" id="KW-0597">Phosphoprotein</keyword>
<dbReference type="Pfam" id="PF02518">
    <property type="entry name" value="HATPase_c"/>
    <property type="match status" value="1"/>
</dbReference>
<dbReference type="InterPro" id="IPR003594">
    <property type="entry name" value="HATPase_dom"/>
</dbReference>
<evidence type="ECO:0000259" key="11">
    <source>
        <dbReference type="PROSITE" id="PS50113"/>
    </source>
</evidence>
<evidence type="ECO:0000259" key="9">
    <source>
        <dbReference type="PROSITE" id="PS50109"/>
    </source>
</evidence>
<dbReference type="Gene3D" id="3.30.450.20">
    <property type="entry name" value="PAS domain"/>
    <property type="match status" value="1"/>
</dbReference>
<dbReference type="InterPro" id="IPR000014">
    <property type="entry name" value="PAS"/>
</dbReference>
<keyword evidence="8" id="KW-0902">Two-component regulatory system</keyword>
<dbReference type="InterPro" id="IPR001610">
    <property type="entry name" value="PAC"/>
</dbReference>
<feature type="domain" description="PAC" evidence="11">
    <location>
        <begin position="82"/>
        <end position="134"/>
    </location>
</feature>
<dbReference type="SMART" id="SM00091">
    <property type="entry name" value="PAS"/>
    <property type="match status" value="1"/>
</dbReference>
<gene>
    <name evidence="12" type="ORF">ACFPM4_17430</name>
</gene>
<keyword evidence="5" id="KW-0547">Nucleotide-binding</keyword>
<dbReference type="SMART" id="SM00086">
    <property type="entry name" value="PAC"/>
    <property type="match status" value="1"/>
</dbReference>
<dbReference type="Pfam" id="PF00512">
    <property type="entry name" value="HisKA"/>
    <property type="match status" value="1"/>
</dbReference>
<proteinExistence type="predicted"/>
<evidence type="ECO:0000256" key="6">
    <source>
        <dbReference type="ARBA" id="ARBA00022777"/>
    </source>
</evidence>
<dbReference type="PANTHER" id="PTHR43065">
    <property type="entry name" value="SENSOR HISTIDINE KINASE"/>
    <property type="match status" value="1"/>
</dbReference>
<evidence type="ECO:0000256" key="5">
    <source>
        <dbReference type="ARBA" id="ARBA00022741"/>
    </source>
</evidence>
<dbReference type="Proteomes" id="UP001596147">
    <property type="component" value="Unassembled WGS sequence"/>
</dbReference>
<dbReference type="PROSITE" id="PS50113">
    <property type="entry name" value="PAC"/>
    <property type="match status" value="1"/>
</dbReference>
<dbReference type="Gene3D" id="1.10.287.130">
    <property type="match status" value="1"/>
</dbReference>
<keyword evidence="13" id="KW-1185">Reference proteome</keyword>
<dbReference type="SUPFAM" id="SSF55874">
    <property type="entry name" value="ATPase domain of HSP90 chaperone/DNA topoisomerase II/histidine kinase"/>
    <property type="match status" value="1"/>
</dbReference>
<dbReference type="PROSITE" id="PS50112">
    <property type="entry name" value="PAS"/>
    <property type="match status" value="1"/>
</dbReference>
<dbReference type="RefSeq" id="WP_382354651.1">
    <property type="nucleotide sequence ID" value="NZ_JBHSMC010000027.1"/>
</dbReference>
<evidence type="ECO:0000256" key="3">
    <source>
        <dbReference type="ARBA" id="ARBA00022553"/>
    </source>
</evidence>
<dbReference type="SMART" id="SM00387">
    <property type="entry name" value="HATPase_c"/>
    <property type="match status" value="1"/>
</dbReference>
<dbReference type="InterPro" id="IPR005467">
    <property type="entry name" value="His_kinase_dom"/>
</dbReference>
<dbReference type="InterPro" id="IPR035965">
    <property type="entry name" value="PAS-like_dom_sf"/>
</dbReference>
<keyword evidence="6" id="KW-0418">Kinase</keyword>
<dbReference type="InterPro" id="IPR003661">
    <property type="entry name" value="HisK_dim/P_dom"/>
</dbReference>
<reference evidence="13" key="1">
    <citation type="journal article" date="2019" name="Int. J. Syst. Evol. Microbiol.">
        <title>The Global Catalogue of Microorganisms (GCM) 10K type strain sequencing project: providing services to taxonomists for standard genome sequencing and annotation.</title>
        <authorList>
            <consortium name="The Broad Institute Genomics Platform"/>
            <consortium name="The Broad Institute Genome Sequencing Center for Infectious Disease"/>
            <person name="Wu L."/>
            <person name="Ma J."/>
        </authorList>
    </citation>
    <scope>NUCLEOTIDE SEQUENCE [LARGE SCALE GENOMIC DNA]</scope>
    <source>
        <strain evidence="13">CGMCC 1.12237</strain>
    </source>
</reference>
<evidence type="ECO:0000256" key="1">
    <source>
        <dbReference type="ARBA" id="ARBA00000085"/>
    </source>
</evidence>
<sequence length="350" mass="40145">MKQVDLENPTLILHAFDYAVIGKALVDLDGILLKVNHSLCDTLGFEEEELLKQTFNDITYHEDRDNESYYIEKLLVGEVNDFQLEKRLIHKDGHIIWGLLSVSLVRDEDGDPLYFVSQVQDISERKRAEEFMNNSEKLTVAGQLAAGIAHEIRNPLTAIKGFFQIMEHEFTDKKMYFEVINTEMERIETILNELLVLSKPQKTNYKQKNITTILHHVTTLLKTQTNLHNIEITERIDSNLPPIYCDENQLKQVFINFLKNSIEAMDSGGRIHIEVSKMETSMLLVRFKDEGPGIPDHVLKRIGEPFFTTKENGTGLGIMICKQIIENHRGNMHIESGPLGTIVEVELPIF</sequence>
<feature type="domain" description="Histidine kinase" evidence="9">
    <location>
        <begin position="147"/>
        <end position="350"/>
    </location>
</feature>
<dbReference type="SUPFAM" id="SSF55785">
    <property type="entry name" value="PYP-like sensor domain (PAS domain)"/>
    <property type="match status" value="1"/>
</dbReference>
<dbReference type="PRINTS" id="PR00344">
    <property type="entry name" value="BCTRLSENSOR"/>
</dbReference>
<dbReference type="Pfam" id="PF13426">
    <property type="entry name" value="PAS_9"/>
    <property type="match status" value="1"/>
</dbReference>
<feature type="domain" description="PAS" evidence="10">
    <location>
        <begin position="25"/>
        <end position="78"/>
    </location>
</feature>
<evidence type="ECO:0000256" key="7">
    <source>
        <dbReference type="ARBA" id="ARBA00022840"/>
    </source>
</evidence>
<dbReference type="SUPFAM" id="SSF47384">
    <property type="entry name" value="Homodimeric domain of signal transducing histidine kinase"/>
    <property type="match status" value="1"/>
</dbReference>
<keyword evidence="7" id="KW-0067">ATP-binding</keyword>